<evidence type="ECO:0000313" key="3">
    <source>
        <dbReference type="Proteomes" id="UP001241758"/>
    </source>
</evidence>
<dbReference type="RefSeq" id="WP_282767514.1">
    <property type="nucleotide sequence ID" value="NZ_JASCTH010000074.1"/>
</dbReference>
<comment type="caution">
    <text evidence="2">The sequence shown here is derived from an EMBL/GenBank/DDBJ whole genome shotgun (WGS) entry which is preliminary data.</text>
</comment>
<dbReference type="EMBL" id="JASCTH010000074">
    <property type="protein sequence ID" value="MDI6106055.1"/>
    <property type="molecule type" value="Genomic_DNA"/>
</dbReference>
<name>A0ABT6X2J5_9ACTN</name>
<reference evidence="2 3" key="1">
    <citation type="submission" date="2023-05" db="EMBL/GenBank/DDBJ databases">
        <title>Actinoplanes sp. NEAU-A12 genome sequencing.</title>
        <authorList>
            <person name="Wang Z.-S."/>
        </authorList>
    </citation>
    <scope>NUCLEOTIDE SEQUENCE [LARGE SCALE GENOMIC DNA]</scope>
    <source>
        <strain evidence="2 3">NEAU-A12</strain>
    </source>
</reference>
<keyword evidence="3" id="KW-1185">Reference proteome</keyword>
<evidence type="ECO:0000313" key="2">
    <source>
        <dbReference type="EMBL" id="MDI6106055.1"/>
    </source>
</evidence>
<proteinExistence type="predicted"/>
<evidence type="ECO:0000256" key="1">
    <source>
        <dbReference type="SAM" id="MobiDB-lite"/>
    </source>
</evidence>
<sequence>MTGGRILNSGARAALLDGNLYLSSWLTVARTEAIALVIRALVRAEVAGLRVHHAALLTILDDHPQILALPLSRTDAVAVERMITSNVWDATAGTVAHRSPARLPSTHRRHRPADPDRPGRLVRRHRLIEAPRWPSALTEV</sequence>
<gene>
    <name evidence="2" type="ORF">QLQ12_46595</name>
</gene>
<organism evidence="2 3">
    <name type="scientific">Actinoplanes sandaracinus</name>
    <dbReference type="NCBI Taxonomy" id="3045177"/>
    <lineage>
        <taxon>Bacteria</taxon>
        <taxon>Bacillati</taxon>
        <taxon>Actinomycetota</taxon>
        <taxon>Actinomycetes</taxon>
        <taxon>Micromonosporales</taxon>
        <taxon>Micromonosporaceae</taxon>
        <taxon>Actinoplanes</taxon>
    </lineage>
</organism>
<dbReference type="Proteomes" id="UP001241758">
    <property type="component" value="Unassembled WGS sequence"/>
</dbReference>
<protein>
    <submittedName>
        <fullName evidence="2">Uncharacterized protein</fullName>
    </submittedName>
</protein>
<accession>A0ABT6X2J5</accession>
<feature type="region of interest" description="Disordered" evidence="1">
    <location>
        <begin position="99"/>
        <end position="119"/>
    </location>
</feature>